<proteinExistence type="predicted"/>
<protein>
    <submittedName>
        <fullName evidence="1">Uncharacterized protein</fullName>
    </submittedName>
</protein>
<evidence type="ECO:0000313" key="1">
    <source>
        <dbReference type="EMBL" id="KKM22143.1"/>
    </source>
</evidence>
<dbReference type="EMBL" id="LAZR01013398">
    <property type="protein sequence ID" value="KKM22143.1"/>
    <property type="molecule type" value="Genomic_DNA"/>
</dbReference>
<organism evidence="1">
    <name type="scientific">marine sediment metagenome</name>
    <dbReference type="NCBI Taxonomy" id="412755"/>
    <lineage>
        <taxon>unclassified sequences</taxon>
        <taxon>metagenomes</taxon>
        <taxon>ecological metagenomes</taxon>
    </lineage>
</organism>
<reference evidence="1" key="1">
    <citation type="journal article" date="2015" name="Nature">
        <title>Complex archaea that bridge the gap between prokaryotes and eukaryotes.</title>
        <authorList>
            <person name="Spang A."/>
            <person name="Saw J.H."/>
            <person name="Jorgensen S.L."/>
            <person name="Zaremba-Niedzwiedzka K."/>
            <person name="Martijn J."/>
            <person name="Lind A.E."/>
            <person name="van Eijk R."/>
            <person name="Schleper C."/>
            <person name="Guy L."/>
            <person name="Ettema T.J."/>
        </authorList>
    </citation>
    <scope>NUCLEOTIDE SEQUENCE</scope>
</reference>
<accession>A0A0F9KJ22</accession>
<gene>
    <name evidence="1" type="ORF">LCGC14_1628310</name>
</gene>
<dbReference type="AlphaFoldDB" id="A0A0F9KJ22"/>
<name>A0A0F9KJ22_9ZZZZ</name>
<sequence length="69" mass="8252">MIVELNGHYFNLDHYPVVFLFLEHSSRETWDVCLGKTVIYSDQLKENAVDKMKILQKDLKFQVRAFNFK</sequence>
<comment type="caution">
    <text evidence="1">The sequence shown here is derived from an EMBL/GenBank/DDBJ whole genome shotgun (WGS) entry which is preliminary data.</text>
</comment>